<evidence type="ECO:0000313" key="9">
    <source>
        <dbReference type="EMBL" id="QUH29927.1"/>
    </source>
</evidence>
<dbReference type="Proteomes" id="UP000677305">
    <property type="component" value="Chromosome"/>
</dbReference>
<keyword evidence="3 6" id="KW-0378">Hydrolase</keyword>
<evidence type="ECO:0000259" key="7">
    <source>
        <dbReference type="Pfam" id="PF00082"/>
    </source>
</evidence>
<feature type="active site" description="Charge relay system" evidence="5 6">
    <location>
        <position position="281"/>
    </location>
</feature>
<comment type="similarity">
    <text evidence="1 6">Belongs to the peptidase S8 family.</text>
</comment>
<feature type="domain" description="Peptidase S8/S53" evidence="7">
    <location>
        <begin position="235"/>
        <end position="536"/>
    </location>
</feature>
<keyword evidence="2 6" id="KW-0645">Protease</keyword>
<dbReference type="Pfam" id="PF04151">
    <property type="entry name" value="PPC"/>
    <property type="match status" value="1"/>
</dbReference>
<accession>A0A8J8MBK0</accession>
<evidence type="ECO:0000256" key="5">
    <source>
        <dbReference type="PIRSR" id="PIRSR615500-1"/>
    </source>
</evidence>
<feature type="active site" description="Charge relay system" evidence="5 6">
    <location>
        <position position="483"/>
    </location>
</feature>
<keyword evidence="10" id="KW-1185">Reference proteome</keyword>
<feature type="domain" description="Peptidase C-terminal archaeal/bacterial" evidence="8">
    <location>
        <begin position="886"/>
        <end position="940"/>
    </location>
</feature>
<dbReference type="PANTHER" id="PTHR43399">
    <property type="entry name" value="SUBTILISIN-RELATED"/>
    <property type="match status" value="1"/>
</dbReference>
<dbReference type="KEGG" id="vgu:HYG85_13815"/>
<protein>
    <submittedName>
        <fullName evidence="9">S8 family serine peptidase</fullName>
    </submittedName>
</protein>
<evidence type="ECO:0000256" key="1">
    <source>
        <dbReference type="ARBA" id="ARBA00011073"/>
    </source>
</evidence>
<dbReference type="InterPro" id="IPR000209">
    <property type="entry name" value="Peptidase_S8/S53_dom"/>
</dbReference>
<dbReference type="GO" id="GO:0004252">
    <property type="term" value="F:serine-type endopeptidase activity"/>
    <property type="evidence" value="ECO:0007669"/>
    <property type="project" value="UniProtKB-UniRule"/>
</dbReference>
<feature type="active site" description="Charge relay system" evidence="5 6">
    <location>
        <position position="244"/>
    </location>
</feature>
<dbReference type="GO" id="GO:0006508">
    <property type="term" value="P:proteolysis"/>
    <property type="evidence" value="ECO:0007669"/>
    <property type="project" value="UniProtKB-KW"/>
</dbReference>
<dbReference type="AlphaFoldDB" id="A0A8J8MBK0"/>
<dbReference type="Gene3D" id="2.60.120.380">
    <property type="match status" value="2"/>
</dbReference>
<dbReference type="Pfam" id="PF00082">
    <property type="entry name" value="Peptidase_S8"/>
    <property type="match status" value="1"/>
</dbReference>
<dbReference type="Gene3D" id="3.40.50.200">
    <property type="entry name" value="Peptidase S8/S53 domain"/>
    <property type="match status" value="1"/>
</dbReference>
<dbReference type="PANTHER" id="PTHR43399:SF4">
    <property type="entry name" value="CELL WALL-ASSOCIATED PROTEASE"/>
    <property type="match status" value="1"/>
</dbReference>
<dbReference type="InterPro" id="IPR013783">
    <property type="entry name" value="Ig-like_fold"/>
</dbReference>
<dbReference type="PROSITE" id="PS00138">
    <property type="entry name" value="SUBTILASE_SER"/>
    <property type="match status" value="1"/>
</dbReference>
<dbReference type="InterPro" id="IPR051048">
    <property type="entry name" value="Peptidase_S8/S53_subtilisin"/>
</dbReference>
<dbReference type="PROSITE" id="PS51892">
    <property type="entry name" value="SUBTILASE"/>
    <property type="match status" value="1"/>
</dbReference>
<dbReference type="InterPro" id="IPR034058">
    <property type="entry name" value="TagA/B/C/D_pept_dom"/>
</dbReference>
<evidence type="ECO:0000256" key="4">
    <source>
        <dbReference type="ARBA" id="ARBA00022825"/>
    </source>
</evidence>
<dbReference type="EMBL" id="CP058561">
    <property type="protein sequence ID" value="QUH29927.1"/>
    <property type="molecule type" value="Genomic_DNA"/>
</dbReference>
<dbReference type="SUPFAM" id="SSF52743">
    <property type="entry name" value="Subtilisin-like"/>
    <property type="match status" value="1"/>
</dbReference>
<name>A0A8J8MBK0_9FIRM</name>
<dbReference type="InterPro" id="IPR023828">
    <property type="entry name" value="Peptidase_S8_Ser-AS"/>
</dbReference>
<evidence type="ECO:0000256" key="6">
    <source>
        <dbReference type="PROSITE-ProRule" id="PRU01240"/>
    </source>
</evidence>
<reference evidence="9 10" key="1">
    <citation type="submission" date="2020-07" db="EMBL/GenBank/DDBJ databases">
        <title>Vallitalea guaymasensis genome.</title>
        <authorList>
            <person name="Postec A."/>
        </authorList>
    </citation>
    <scope>NUCLEOTIDE SEQUENCE [LARGE SCALE GENOMIC DNA]</scope>
    <source>
        <strain evidence="9 10">Ra1766G1</strain>
    </source>
</reference>
<dbReference type="InterPro" id="IPR007280">
    <property type="entry name" value="Peptidase_C_arc/bac"/>
</dbReference>
<dbReference type="RefSeq" id="WP_212690169.1">
    <property type="nucleotide sequence ID" value="NZ_CP058561.1"/>
</dbReference>
<dbReference type="Gene3D" id="2.60.40.10">
    <property type="entry name" value="Immunoglobulins"/>
    <property type="match status" value="3"/>
</dbReference>
<dbReference type="Pfam" id="PF17957">
    <property type="entry name" value="Big_7"/>
    <property type="match status" value="2"/>
</dbReference>
<evidence type="ECO:0000313" key="10">
    <source>
        <dbReference type="Proteomes" id="UP000677305"/>
    </source>
</evidence>
<organism evidence="9 10">
    <name type="scientific">Vallitalea guaymasensis</name>
    <dbReference type="NCBI Taxonomy" id="1185412"/>
    <lineage>
        <taxon>Bacteria</taxon>
        <taxon>Bacillati</taxon>
        <taxon>Bacillota</taxon>
        <taxon>Clostridia</taxon>
        <taxon>Lachnospirales</taxon>
        <taxon>Vallitaleaceae</taxon>
        <taxon>Vallitalea</taxon>
    </lineage>
</organism>
<dbReference type="InterPro" id="IPR036852">
    <property type="entry name" value="Peptidase_S8/S53_dom_sf"/>
</dbReference>
<evidence type="ECO:0000259" key="8">
    <source>
        <dbReference type="Pfam" id="PF04151"/>
    </source>
</evidence>
<dbReference type="CDD" id="cd04842">
    <property type="entry name" value="Peptidases_S8_Kp43_protease"/>
    <property type="match status" value="1"/>
</dbReference>
<dbReference type="PROSITE" id="PS00137">
    <property type="entry name" value="SUBTILASE_HIS"/>
    <property type="match status" value="1"/>
</dbReference>
<evidence type="ECO:0000256" key="2">
    <source>
        <dbReference type="ARBA" id="ARBA00022670"/>
    </source>
</evidence>
<sequence>MKKNFKGKIGLFLAIMFVTLILSPKTLLANTEGDSDNPCIIYLKGVELNLEEGRREKRSVVEDSGLYIISFEGPIEEYMKNDITKLGVELIEYIPDFAFLSRMNSNTISDVSLLSYVNKIVSYQPEYKINPVLKSKRRTTRSITLEDLNEKDITVKIFTVDDSSILDAYIEEFGGTKIDSTENEVIVKLNPSDVERFASLDSVKYIEPVVEFELFNDKARDFMGVNSVNNLGYNGSGQVVAVCDTGIDTGVNDSGMHSDFQGRIDSIFPLGRATADDIHGHGTHVAGSVLGDGTRSNGQIKGIAPQAHLVFQSVLDSGGGLGGLPNDLNDLFQQAANAGAHIHTNSWGAAVGGQYTGSSQDVDEYVWNNKNMIILFAAGNEGDGYSGTVYNSIGSPGTAKNCITVGATENNRPNMPNTKWGNIGDNPNEIAPFSSRGNCDDGRVKPDIVAPGTWILSAKSSVAPSSNFWADYNNYYAYMGGTSMSTPLTAGAVAAARGYMQDVWNHTPSAALMKAAIINGGTDLGFGFPSKDQGWGRVNLADSLKNKEYEYSDQAYSLATGATQNFTYTIESTSTPLTISLVWSDYPGSTAASKALVNDLDIKVTSPSGTVYYGNDFTQPFNSDYDRLNNVENIYIDSPETGNYSVEVKGYNVPQGPQSFALFASADFGTAIVDDVAPTCNITSPSNGDTVNAMLAIEANAEDNVAVSKVEFYVDNNKIGEVTAAPYNFNWNTNTVNNGNYNLKVKAIDTSNNEATSSEITVTVNNVIDDEAPTCNITSPTNGDDVNGTININADAQDNIAVNKVEFYVDNNKIGEDATSPYSFEWDTTTVSNASHTLKVKAIDTSDNEGLSNEITVAVDNAPTVEYKTETFTGSASIFNSPQIDIDVTANGTIDLQLSGSSSSLKMKLYDPSGSLLATNKSSISYDATETGTYSIVVSAFSFFGADYTLTATYPVVSTQDEDIDSVEDSTETVEPIEVIADGDIISDIMTIDTYVDENKSIKLIELYVDENKVMEFTEIPEVIEWDTTTVDNGNHEVQVKITDESGNVITSTTLNVVVENDMSE</sequence>
<dbReference type="PRINTS" id="PR00723">
    <property type="entry name" value="SUBTILISIN"/>
</dbReference>
<keyword evidence="4 6" id="KW-0720">Serine protease</keyword>
<dbReference type="InterPro" id="IPR015500">
    <property type="entry name" value="Peptidase_S8_subtilisin-rel"/>
</dbReference>
<dbReference type="InterPro" id="IPR022398">
    <property type="entry name" value="Peptidase_S8_His-AS"/>
</dbReference>
<proteinExistence type="inferred from homology"/>
<gene>
    <name evidence="9" type="ORF">HYG85_13815</name>
</gene>
<evidence type="ECO:0000256" key="3">
    <source>
        <dbReference type="ARBA" id="ARBA00022801"/>
    </source>
</evidence>